<keyword evidence="5 10" id="KW-0812">Transmembrane</keyword>
<keyword evidence="7 10" id="KW-1133">Transmembrane helix</keyword>
<dbReference type="AlphaFoldDB" id="A0A1E7Q218"/>
<dbReference type="PANTHER" id="PTHR21320:SF3">
    <property type="entry name" value="CYTOCHROME C OXIDASE ASSEMBLY PROTEIN COX11, MITOCHONDRIAL-RELATED"/>
    <property type="match status" value="1"/>
</dbReference>
<comment type="similarity">
    <text evidence="3">Belongs to the COX11/CtaG family.</text>
</comment>
<dbReference type="OrthoDB" id="9804841at2"/>
<dbReference type="InterPro" id="IPR007533">
    <property type="entry name" value="Cyt_c_oxidase_assmbl_CtaG"/>
</dbReference>
<comment type="caution">
    <text evidence="11">The sequence shown here is derived from an EMBL/GenBank/DDBJ whole genome shotgun (WGS) entry which is preliminary data.</text>
</comment>
<name>A0A1E7Q218_9GAMM</name>
<dbReference type="NCBIfam" id="NF003465">
    <property type="entry name" value="PRK05089.1"/>
    <property type="match status" value="1"/>
</dbReference>
<dbReference type="PIRSF" id="PIRSF005413">
    <property type="entry name" value="COX11"/>
    <property type="match status" value="1"/>
</dbReference>
<accession>A0A1E7Q218</accession>
<keyword evidence="8" id="KW-0186">Copper</keyword>
<evidence type="ECO:0000256" key="2">
    <source>
        <dbReference type="ARBA" id="ARBA00004382"/>
    </source>
</evidence>
<organism evidence="11 12">
    <name type="scientific">Rheinheimera salexigens</name>
    <dbReference type="NCBI Taxonomy" id="1628148"/>
    <lineage>
        <taxon>Bacteria</taxon>
        <taxon>Pseudomonadati</taxon>
        <taxon>Pseudomonadota</taxon>
        <taxon>Gammaproteobacteria</taxon>
        <taxon>Chromatiales</taxon>
        <taxon>Chromatiaceae</taxon>
        <taxon>Rheinheimera</taxon>
    </lineage>
</organism>
<dbReference type="InterPro" id="IPR023471">
    <property type="entry name" value="CtaG/Cox11_dom_sf"/>
</dbReference>
<comment type="subcellular location">
    <subcellularLocation>
        <location evidence="2">Cell inner membrane</location>
        <topology evidence="2">Single-pass type II membrane protein</topology>
        <orientation evidence="2">Periplasmic side</orientation>
    </subcellularLocation>
</comment>
<dbReference type="EMBL" id="MKEK01000001">
    <property type="protein sequence ID" value="OEY68222.1"/>
    <property type="molecule type" value="Genomic_DNA"/>
</dbReference>
<feature type="transmembrane region" description="Helical" evidence="10">
    <location>
        <begin position="12"/>
        <end position="31"/>
    </location>
</feature>
<dbReference type="Proteomes" id="UP000242258">
    <property type="component" value="Unassembled WGS sequence"/>
</dbReference>
<comment type="function">
    <text evidence="1">Exerts its effect at some terminal stage of cytochrome c oxidase synthesis, probably by being involved in the insertion of the copper B into subunit I.</text>
</comment>
<dbReference type="PANTHER" id="PTHR21320">
    <property type="entry name" value="CYTOCHROME C OXIDASE ASSEMBLY PROTEIN COX11-RELATED"/>
    <property type="match status" value="1"/>
</dbReference>
<dbReference type="GO" id="GO:0005507">
    <property type="term" value="F:copper ion binding"/>
    <property type="evidence" value="ECO:0007669"/>
    <property type="project" value="InterPro"/>
</dbReference>
<dbReference type="Pfam" id="PF04442">
    <property type="entry name" value="CtaG_Cox11"/>
    <property type="match status" value="1"/>
</dbReference>
<evidence type="ECO:0000256" key="10">
    <source>
        <dbReference type="SAM" id="Phobius"/>
    </source>
</evidence>
<evidence type="ECO:0000313" key="11">
    <source>
        <dbReference type="EMBL" id="OEY68222.1"/>
    </source>
</evidence>
<dbReference type="STRING" id="1628148.BI198_00555"/>
<evidence type="ECO:0000256" key="3">
    <source>
        <dbReference type="ARBA" id="ARBA00009620"/>
    </source>
</evidence>
<evidence type="ECO:0000256" key="8">
    <source>
        <dbReference type="ARBA" id="ARBA00023008"/>
    </source>
</evidence>
<proteinExistence type="inferred from homology"/>
<dbReference type="Gene3D" id="2.60.370.10">
    <property type="entry name" value="Ctag/Cox11"/>
    <property type="match status" value="1"/>
</dbReference>
<dbReference type="SUPFAM" id="SSF110111">
    <property type="entry name" value="Ctag/Cox11"/>
    <property type="match status" value="1"/>
</dbReference>
<keyword evidence="12" id="KW-1185">Reference proteome</keyword>
<reference evidence="12" key="1">
    <citation type="submission" date="2016-09" db="EMBL/GenBank/DDBJ databases">
        <authorList>
            <person name="Wan X."/>
            <person name="Hou S."/>
        </authorList>
    </citation>
    <scope>NUCLEOTIDE SEQUENCE [LARGE SCALE GENOMIC DNA]</scope>
    <source>
        <strain evidence="12">KH87</strain>
    </source>
</reference>
<evidence type="ECO:0000256" key="6">
    <source>
        <dbReference type="ARBA" id="ARBA00022968"/>
    </source>
</evidence>
<evidence type="ECO:0000313" key="12">
    <source>
        <dbReference type="Proteomes" id="UP000242258"/>
    </source>
</evidence>
<evidence type="ECO:0000256" key="9">
    <source>
        <dbReference type="ARBA" id="ARBA00023136"/>
    </source>
</evidence>
<keyword evidence="9 10" id="KW-0472">Membrane</keyword>
<protein>
    <recommendedName>
        <fullName evidence="4">Cytochrome c oxidase assembly protein CtaG</fullName>
    </recommendedName>
</protein>
<evidence type="ECO:0000256" key="7">
    <source>
        <dbReference type="ARBA" id="ARBA00022989"/>
    </source>
</evidence>
<evidence type="ECO:0000256" key="4">
    <source>
        <dbReference type="ARBA" id="ARBA00015384"/>
    </source>
</evidence>
<dbReference type="GO" id="GO:0005886">
    <property type="term" value="C:plasma membrane"/>
    <property type="evidence" value="ECO:0007669"/>
    <property type="project" value="UniProtKB-SubCell"/>
</dbReference>
<sequence>MIKSVHKTLTGKLIVMSLAMFGFGFALVPLYDVFCDLTGINGKTATTAASTEAAIIDTSREVIIEFIARPNKDMPWIFKPEISRIKVHPGEVHRINYLATNPTQRFIIGQAVPSVAPGQAALYFHKIECFCFSQQQLAGGKDMLMPLQFYVDPALPERFSTITLSYTLYDVTANAVEVAGVPTKFGE</sequence>
<dbReference type="RefSeq" id="WP_070047789.1">
    <property type="nucleotide sequence ID" value="NZ_CBCSDO010000011.1"/>
</dbReference>
<evidence type="ECO:0000256" key="1">
    <source>
        <dbReference type="ARBA" id="ARBA00004007"/>
    </source>
</evidence>
<evidence type="ECO:0000256" key="5">
    <source>
        <dbReference type="ARBA" id="ARBA00022692"/>
    </source>
</evidence>
<keyword evidence="6" id="KW-0735">Signal-anchor</keyword>
<gene>
    <name evidence="11" type="ORF">BI198_00555</name>
</gene>